<name>A0A0G1MQ02_9BACT</name>
<dbReference type="AlphaFoldDB" id="A0A0G1MQ02"/>
<evidence type="ECO:0000313" key="3">
    <source>
        <dbReference type="Proteomes" id="UP000034329"/>
    </source>
</evidence>
<dbReference type="NCBIfam" id="TIGR00689">
    <property type="entry name" value="rpiB_lacA_lacB"/>
    <property type="match status" value="1"/>
</dbReference>
<evidence type="ECO:0000256" key="1">
    <source>
        <dbReference type="ARBA" id="ARBA00008754"/>
    </source>
</evidence>
<accession>A0A0G1MQ02</accession>
<dbReference type="PANTHER" id="PTHR30345:SF0">
    <property type="entry name" value="DNA DAMAGE-REPAIR_TOLERATION PROTEIN DRT102"/>
    <property type="match status" value="1"/>
</dbReference>
<reference evidence="2 3" key="1">
    <citation type="journal article" date="2015" name="Nature">
        <title>rRNA introns, odd ribosomes, and small enigmatic genomes across a large radiation of phyla.</title>
        <authorList>
            <person name="Brown C.T."/>
            <person name="Hug L.A."/>
            <person name="Thomas B.C."/>
            <person name="Sharon I."/>
            <person name="Castelle C.J."/>
            <person name="Singh A."/>
            <person name="Wilkins M.J."/>
            <person name="Williams K.H."/>
            <person name="Banfield J.F."/>
        </authorList>
    </citation>
    <scope>NUCLEOTIDE SEQUENCE [LARGE SCALE GENOMIC DNA]</scope>
</reference>
<sequence length="149" mass="16949">MKIYIGADHRGFDLKEKIARWLFEMKYEFVDLGANKFNPHDDYAKYAEEVALLVRDNPHGRGVLLCGSGVGVDVVANKFDRIRASIGKDVFQVEAGRNDDDMNVLVIAADYTTEKEAKAMLIAFLETKFSGKARYERRLEEIEKIEANN</sequence>
<comment type="caution">
    <text evidence="2">The sequence shown here is derived from an EMBL/GenBank/DDBJ whole genome shotgun (WGS) entry which is preliminary data.</text>
</comment>
<dbReference type="GO" id="GO:0004751">
    <property type="term" value="F:ribose-5-phosphate isomerase activity"/>
    <property type="evidence" value="ECO:0007669"/>
    <property type="project" value="TreeGrafter"/>
</dbReference>
<dbReference type="Gene3D" id="3.40.1400.10">
    <property type="entry name" value="Sugar-phosphate isomerase, RpiB/LacA/LacB"/>
    <property type="match status" value="1"/>
</dbReference>
<dbReference type="Proteomes" id="UP000034329">
    <property type="component" value="Unassembled WGS sequence"/>
</dbReference>
<dbReference type="InterPro" id="IPR036569">
    <property type="entry name" value="RpiB_LacA_LacB_sf"/>
</dbReference>
<dbReference type="SUPFAM" id="SSF89623">
    <property type="entry name" value="Ribose/Galactose isomerase RpiB/AlsB"/>
    <property type="match status" value="1"/>
</dbReference>
<dbReference type="InterPro" id="IPR003500">
    <property type="entry name" value="RpiB_LacA_LacB"/>
</dbReference>
<organism evidence="2 3">
    <name type="scientific">Candidatus Woesebacteria bacterium GW2011_GWB1_45_5</name>
    <dbReference type="NCBI Taxonomy" id="1618581"/>
    <lineage>
        <taxon>Bacteria</taxon>
        <taxon>Candidatus Woeseibacteriota</taxon>
    </lineage>
</organism>
<comment type="similarity">
    <text evidence="1">Belongs to the LacAB/RpiB family.</text>
</comment>
<dbReference type="GO" id="GO:0019316">
    <property type="term" value="P:D-allose catabolic process"/>
    <property type="evidence" value="ECO:0007669"/>
    <property type="project" value="TreeGrafter"/>
</dbReference>
<proteinExistence type="inferred from homology"/>
<dbReference type="PANTHER" id="PTHR30345">
    <property type="entry name" value="RIBOSE-5-PHOSPHATE ISOMERASE B"/>
    <property type="match status" value="1"/>
</dbReference>
<protein>
    <recommendedName>
        <fullName evidence="4">Ribose-5-phosphate isomerase</fullName>
    </recommendedName>
</protein>
<evidence type="ECO:0008006" key="4">
    <source>
        <dbReference type="Google" id="ProtNLM"/>
    </source>
</evidence>
<dbReference type="GO" id="GO:0009052">
    <property type="term" value="P:pentose-phosphate shunt, non-oxidative branch"/>
    <property type="evidence" value="ECO:0007669"/>
    <property type="project" value="TreeGrafter"/>
</dbReference>
<dbReference type="Pfam" id="PF02502">
    <property type="entry name" value="LacAB_rpiB"/>
    <property type="match status" value="1"/>
</dbReference>
<dbReference type="PIRSF" id="PIRSF005384">
    <property type="entry name" value="RpiB_LacA_B"/>
    <property type="match status" value="1"/>
</dbReference>
<gene>
    <name evidence="2" type="ORF">UX13_C0018G0006</name>
</gene>
<dbReference type="NCBIfam" id="NF004051">
    <property type="entry name" value="PRK05571.1"/>
    <property type="match status" value="1"/>
</dbReference>
<dbReference type="EMBL" id="LCLA01000018">
    <property type="protein sequence ID" value="KKU10172.1"/>
    <property type="molecule type" value="Genomic_DNA"/>
</dbReference>
<dbReference type="PATRIC" id="fig|1618581.3.peg.320"/>
<evidence type="ECO:0000313" key="2">
    <source>
        <dbReference type="EMBL" id="KKU10172.1"/>
    </source>
</evidence>